<keyword evidence="5 10" id="KW-0663">Pyridoxal phosphate</keyword>
<dbReference type="GO" id="GO:0005737">
    <property type="term" value="C:cytoplasm"/>
    <property type="evidence" value="ECO:0007669"/>
    <property type="project" value="TreeGrafter"/>
</dbReference>
<reference evidence="12" key="1">
    <citation type="submission" date="2020-07" db="EMBL/GenBank/DDBJ databases">
        <title>The High-quality genome of the commercially important snow crab, Chionoecetes opilio.</title>
        <authorList>
            <person name="Jeong J.-H."/>
            <person name="Ryu S."/>
        </authorList>
    </citation>
    <scope>NUCLEOTIDE SEQUENCE</scope>
    <source>
        <strain evidence="12">MADBK_172401_WGS</strain>
        <tissue evidence="12">Digestive gland</tissue>
    </source>
</reference>
<dbReference type="GO" id="GO:0030170">
    <property type="term" value="F:pyridoxal phosphate binding"/>
    <property type="evidence" value="ECO:0007669"/>
    <property type="project" value="InterPro"/>
</dbReference>
<dbReference type="Proteomes" id="UP000770661">
    <property type="component" value="Unassembled WGS sequence"/>
</dbReference>
<evidence type="ECO:0000256" key="11">
    <source>
        <dbReference type="SAM" id="MobiDB-lite"/>
    </source>
</evidence>
<dbReference type="InterPro" id="IPR015424">
    <property type="entry name" value="PyrdxlP-dep_Trfase"/>
</dbReference>
<dbReference type="SUPFAM" id="SSF53383">
    <property type="entry name" value="PLP-dependent transferases"/>
    <property type="match status" value="1"/>
</dbReference>
<dbReference type="GO" id="GO:0006584">
    <property type="term" value="P:catecholamine metabolic process"/>
    <property type="evidence" value="ECO:0007669"/>
    <property type="project" value="TreeGrafter"/>
</dbReference>
<feature type="region of interest" description="Disordered" evidence="11">
    <location>
        <begin position="165"/>
        <end position="216"/>
    </location>
</feature>
<name>A0A8J4Y7F4_CHIOP</name>
<dbReference type="PANTHER" id="PTHR11999:SF167">
    <property type="entry name" value="AROMATIC-L-AMINO-ACID DECARBOXYLASE"/>
    <property type="match status" value="1"/>
</dbReference>
<comment type="cofactor">
    <cofactor evidence="1 10">
        <name>pyridoxal 5'-phosphate</name>
        <dbReference type="ChEBI" id="CHEBI:597326"/>
    </cofactor>
</comment>
<dbReference type="GO" id="GO:0019752">
    <property type="term" value="P:carboxylic acid metabolic process"/>
    <property type="evidence" value="ECO:0007669"/>
    <property type="project" value="InterPro"/>
</dbReference>
<dbReference type="Gene3D" id="3.40.640.10">
    <property type="entry name" value="Type I PLP-dependent aspartate aminotransferase-like (Major domain)"/>
    <property type="match status" value="1"/>
</dbReference>
<dbReference type="GO" id="GO:0042427">
    <property type="term" value="P:serotonin biosynthetic process"/>
    <property type="evidence" value="ECO:0007669"/>
    <property type="project" value="TreeGrafter"/>
</dbReference>
<evidence type="ECO:0000313" key="12">
    <source>
        <dbReference type="EMBL" id="KAG0721528.1"/>
    </source>
</evidence>
<evidence type="ECO:0000256" key="6">
    <source>
        <dbReference type="ARBA" id="ARBA00023239"/>
    </source>
</evidence>
<dbReference type="AlphaFoldDB" id="A0A8J4Y7F4"/>
<dbReference type="EC" id="4.1.1.28" evidence="7"/>
<dbReference type="PANTHER" id="PTHR11999">
    <property type="entry name" value="GROUP II PYRIDOXAL-5-PHOSPHATE DECARBOXYLASE"/>
    <property type="match status" value="1"/>
</dbReference>
<dbReference type="EMBL" id="JACEEZ010010980">
    <property type="protein sequence ID" value="KAG0721528.1"/>
    <property type="molecule type" value="Genomic_DNA"/>
</dbReference>
<evidence type="ECO:0000313" key="13">
    <source>
        <dbReference type="Proteomes" id="UP000770661"/>
    </source>
</evidence>
<comment type="similarity">
    <text evidence="10">Belongs to the group II decarboxylase family.</text>
</comment>
<dbReference type="GO" id="GO:0004058">
    <property type="term" value="F:aromatic-L-amino-acid decarboxylase activity"/>
    <property type="evidence" value="ECO:0007669"/>
    <property type="project" value="TreeGrafter"/>
</dbReference>
<dbReference type="InterPro" id="IPR002129">
    <property type="entry name" value="PyrdxlP-dep_de-COase"/>
</dbReference>
<organism evidence="12 13">
    <name type="scientific">Chionoecetes opilio</name>
    <name type="common">Atlantic snow crab</name>
    <name type="synonym">Cancer opilio</name>
    <dbReference type="NCBI Taxonomy" id="41210"/>
    <lineage>
        <taxon>Eukaryota</taxon>
        <taxon>Metazoa</taxon>
        <taxon>Ecdysozoa</taxon>
        <taxon>Arthropoda</taxon>
        <taxon>Crustacea</taxon>
        <taxon>Multicrustacea</taxon>
        <taxon>Malacostraca</taxon>
        <taxon>Eumalacostraca</taxon>
        <taxon>Eucarida</taxon>
        <taxon>Decapoda</taxon>
        <taxon>Pleocyemata</taxon>
        <taxon>Brachyura</taxon>
        <taxon>Eubrachyura</taxon>
        <taxon>Majoidea</taxon>
        <taxon>Majidae</taxon>
        <taxon>Chionoecetes</taxon>
    </lineage>
</organism>
<sequence>MMGLPSAFLACSGGTGGGVIQCTASEATLVAMLAAKSKTLKHLEQRGVKDATHRLMAYCSDQAHSSVERASMLAGVKIRKVVSDSFQSLRGEGLEKAVKKDKEDGLIPFIVVGTMGTTNSCAYDNLREIGEVVKKYDIWHHVDAAYAEGAICQREDRHPLPVTHGGNCSWRGPGTTAQNIQPPGPSPIPVRPEGPSAVRMHSPEMETLEQNFQKGR</sequence>
<evidence type="ECO:0000256" key="7">
    <source>
        <dbReference type="ARBA" id="ARBA00038886"/>
    </source>
</evidence>
<keyword evidence="4" id="KW-0210">Decarboxylase</keyword>
<evidence type="ECO:0000256" key="10">
    <source>
        <dbReference type="RuleBase" id="RU000382"/>
    </source>
</evidence>
<evidence type="ECO:0000256" key="5">
    <source>
        <dbReference type="ARBA" id="ARBA00022898"/>
    </source>
</evidence>
<evidence type="ECO:0000256" key="2">
    <source>
        <dbReference type="ARBA" id="ARBA00011738"/>
    </source>
</evidence>
<accession>A0A8J4Y7F4</accession>
<evidence type="ECO:0000256" key="3">
    <source>
        <dbReference type="ARBA" id="ARBA00022584"/>
    </source>
</evidence>
<evidence type="ECO:0000256" key="9">
    <source>
        <dbReference type="ARBA" id="ARBA00041275"/>
    </source>
</evidence>
<dbReference type="InterPro" id="IPR010977">
    <property type="entry name" value="Aromatic_deC"/>
</dbReference>
<gene>
    <name evidence="12" type="primary">Ddc_5</name>
    <name evidence="12" type="ORF">GWK47_006310</name>
</gene>
<proteinExistence type="inferred from homology"/>
<dbReference type="InterPro" id="IPR015421">
    <property type="entry name" value="PyrdxlP-dep_Trfase_major"/>
</dbReference>
<keyword evidence="3" id="KW-0127">Catecholamine biosynthesis</keyword>
<dbReference type="Pfam" id="PF00282">
    <property type="entry name" value="Pyridoxal_deC"/>
    <property type="match status" value="1"/>
</dbReference>
<dbReference type="OrthoDB" id="639767at2759"/>
<keyword evidence="6 10" id="KW-0456">Lyase</keyword>
<protein>
    <recommendedName>
        <fullName evidence="8">Aromatic-L-amino-acid decarboxylase</fullName>
        <ecNumber evidence="7">4.1.1.28</ecNumber>
    </recommendedName>
    <alternativeName>
        <fullName evidence="9">DOPA decarboxylase</fullName>
    </alternativeName>
</protein>
<evidence type="ECO:0000256" key="8">
    <source>
        <dbReference type="ARBA" id="ARBA00040968"/>
    </source>
</evidence>
<comment type="subunit">
    <text evidence="2">Homodimer.</text>
</comment>
<keyword evidence="13" id="KW-1185">Reference proteome</keyword>
<evidence type="ECO:0000256" key="1">
    <source>
        <dbReference type="ARBA" id="ARBA00001933"/>
    </source>
</evidence>
<evidence type="ECO:0000256" key="4">
    <source>
        <dbReference type="ARBA" id="ARBA00022793"/>
    </source>
</evidence>
<comment type="caution">
    <text evidence="12">The sequence shown here is derived from an EMBL/GenBank/DDBJ whole genome shotgun (WGS) entry which is preliminary data.</text>
</comment>
<feature type="compositionally biased region" description="Pro residues" evidence="11">
    <location>
        <begin position="182"/>
        <end position="192"/>
    </location>
</feature>